<evidence type="ECO:0000256" key="5">
    <source>
        <dbReference type="ARBA" id="ARBA00022801"/>
    </source>
</evidence>
<name>A0AAW4P9U0_9EURY</name>
<evidence type="ECO:0000256" key="3">
    <source>
        <dbReference type="ARBA" id="ARBA00022670"/>
    </source>
</evidence>
<dbReference type="GO" id="GO:0008233">
    <property type="term" value="F:peptidase activity"/>
    <property type="evidence" value="ECO:0007669"/>
    <property type="project" value="UniProtKB-KW"/>
</dbReference>
<feature type="transmembrane region" description="Helical" evidence="10">
    <location>
        <begin position="77"/>
        <end position="97"/>
    </location>
</feature>
<dbReference type="InterPro" id="IPR014522">
    <property type="entry name" value="ArtA"/>
</dbReference>
<keyword evidence="7 10" id="KW-0472">Membrane</keyword>
<feature type="transmembrane region" description="Helical" evidence="10">
    <location>
        <begin position="104"/>
        <end position="124"/>
    </location>
</feature>
<gene>
    <name evidence="11" type="primary">artA</name>
    <name evidence="11" type="ORF">EGH23_07045</name>
</gene>
<keyword evidence="12" id="KW-1185">Reference proteome</keyword>
<dbReference type="EMBL" id="RKLT01000002">
    <property type="protein sequence ID" value="MBX0294634.1"/>
    <property type="molecule type" value="Genomic_DNA"/>
</dbReference>
<feature type="site" description="Transition state stabilizer" evidence="9">
    <location>
        <position position="271"/>
    </location>
</feature>
<dbReference type="AlphaFoldDB" id="A0AAW4P9U0"/>
<keyword evidence="2" id="KW-1003">Cell membrane</keyword>
<dbReference type="NCBIfam" id="TIGR04125">
    <property type="entry name" value="exosort_PGF_TRM"/>
    <property type="match status" value="1"/>
</dbReference>
<keyword evidence="3" id="KW-0645">Protease</keyword>
<evidence type="ECO:0000256" key="7">
    <source>
        <dbReference type="ARBA" id="ARBA00023136"/>
    </source>
</evidence>
<evidence type="ECO:0000256" key="9">
    <source>
        <dbReference type="PIRSR" id="PIRSR025737-2"/>
    </source>
</evidence>
<dbReference type="PIRSF" id="PIRSF025737">
    <property type="entry name" value="Cyco1"/>
    <property type="match status" value="1"/>
</dbReference>
<evidence type="ECO:0000256" key="6">
    <source>
        <dbReference type="ARBA" id="ARBA00022989"/>
    </source>
</evidence>
<dbReference type="EC" id="3.4.22.-" evidence="11"/>
<dbReference type="RefSeq" id="WP_220579312.1">
    <property type="nucleotide sequence ID" value="NZ_RKLT01000002.1"/>
</dbReference>
<keyword evidence="5 11" id="KW-0378">Hydrolase</keyword>
<feature type="transmembrane region" description="Helical" evidence="10">
    <location>
        <begin position="20"/>
        <end position="41"/>
    </location>
</feature>
<comment type="subcellular location">
    <subcellularLocation>
        <location evidence="1">Cell membrane</location>
        <topology evidence="1">Multi-pass membrane protein</topology>
    </subcellularLocation>
</comment>
<keyword evidence="4 10" id="KW-0812">Transmembrane</keyword>
<dbReference type="InterPro" id="IPR026392">
    <property type="entry name" value="Exo/Archaeosortase_dom"/>
</dbReference>
<feature type="active site" description="Proton donor" evidence="8">
    <location>
        <position position="232"/>
    </location>
</feature>
<feature type="transmembrane region" description="Helical" evidence="10">
    <location>
        <begin position="272"/>
        <end position="290"/>
    </location>
</feature>
<evidence type="ECO:0000256" key="8">
    <source>
        <dbReference type="PIRSR" id="PIRSR025737-1"/>
    </source>
</evidence>
<feature type="transmembrane region" description="Helical" evidence="10">
    <location>
        <begin position="53"/>
        <end position="71"/>
    </location>
</feature>
<accession>A0AAW4P9U0</accession>
<dbReference type="GO" id="GO:0005886">
    <property type="term" value="C:plasma membrane"/>
    <property type="evidence" value="ECO:0007669"/>
    <property type="project" value="UniProtKB-SubCell"/>
</dbReference>
<sequence>MRPPLLQSTVTFGGLSFDPLVWSEPLMWLVLSAFLGSAALVRYDEAWARRVAVAGWGLFALFWLVLIPHFTLTQKSVVEGIGSLAAVPLSLYAGYLLWNGRDSLFALTRAIGVMGIVYVPFLTIGPLRQWLVEVVTDQTAFLISLTGADPLVVDGYSHNGIEIATKQYPYESTFWFDHEAGPITYNILLACTGMGSISIFAGGILAVSAPWRRKLRALALTASLIYVLNLFRNVFIAIMFGQQRMQWFEGTIMSLFGLSDPRMVSYYIADRMLAQFGSVVALVVITWFLVRELPEITVLVEDLLYLVTGTEYDLSSAFDIEREPGEAVTRPSDD</sequence>
<evidence type="ECO:0000256" key="2">
    <source>
        <dbReference type="ARBA" id="ARBA00022475"/>
    </source>
</evidence>
<protein>
    <submittedName>
        <fullName evidence="11">Archaeosortase A</fullName>
        <ecNumber evidence="11">3.4.22.-</ecNumber>
    </submittedName>
</protein>
<dbReference type="Pfam" id="PF09721">
    <property type="entry name" value="Exosortase_EpsH"/>
    <property type="match status" value="1"/>
</dbReference>
<keyword evidence="6 10" id="KW-1133">Transmembrane helix</keyword>
<reference evidence="11 12" key="1">
    <citation type="submission" date="2021-06" db="EMBL/GenBank/DDBJ databases">
        <title>Halomicroarcula sp. a new haloarchaeum isolated from saline soil.</title>
        <authorList>
            <person name="Duran-Viseras A."/>
            <person name="Sanchez-Porro C."/>
            <person name="Ventosa A."/>
        </authorList>
    </citation>
    <scope>NUCLEOTIDE SEQUENCE [LARGE SCALE GENOMIC DNA]</scope>
    <source>
        <strain evidence="11 12">F27</strain>
    </source>
</reference>
<proteinExistence type="predicted"/>
<evidence type="ECO:0000256" key="4">
    <source>
        <dbReference type="ARBA" id="ARBA00022692"/>
    </source>
</evidence>
<feature type="active site" description="Acyl-thioester intermediate" evidence="8">
    <location>
        <position position="191"/>
    </location>
</feature>
<comment type="caution">
    <text evidence="11">The sequence shown here is derived from an EMBL/GenBank/DDBJ whole genome shotgun (WGS) entry which is preliminary data.</text>
</comment>
<evidence type="ECO:0000313" key="11">
    <source>
        <dbReference type="EMBL" id="MBX0294634.1"/>
    </source>
</evidence>
<feature type="transmembrane region" description="Helical" evidence="10">
    <location>
        <begin position="217"/>
        <end position="240"/>
    </location>
</feature>
<evidence type="ECO:0000256" key="10">
    <source>
        <dbReference type="SAM" id="Phobius"/>
    </source>
</evidence>
<dbReference type="GO" id="GO:0006508">
    <property type="term" value="P:proteolysis"/>
    <property type="evidence" value="ECO:0007669"/>
    <property type="project" value="UniProtKB-KW"/>
</dbReference>
<feature type="transmembrane region" description="Helical" evidence="10">
    <location>
        <begin position="183"/>
        <end position="205"/>
    </location>
</feature>
<dbReference type="InterPro" id="IPR019127">
    <property type="entry name" value="Exosortase"/>
</dbReference>
<evidence type="ECO:0000313" key="12">
    <source>
        <dbReference type="Proteomes" id="UP001430455"/>
    </source>
</evidence>
<dbReference type="NCBIfam" id="TIGR04178">
    <property type="entry name" value="exo_archaeo"/>
    <property type="match status" value="1"/>
</dbReference>
<dbReference type="Proteomes" id="UP001430455">
    <property type="component" value="Unassembled WGS sequence"/>
</dbReference>
<evidence type="ECO:0000256" key="1">
    <source>
        <dbReference type="ARBA" id="ARBA00004651"/>
    </source>
</evidence>
<organism evidence="11 12">
    <name type="scientific">Haloarcula nitratireducens</name>
    <dbReference type="NCBI Taxonomy" id="2487749"/>
    <lineage>
        <taxon>Archaea</taxon>
        <taxon>Methanobacteriati</taxon>
        <taxon>Methanobacteriota</taxon>
        <taxon>Stenosarchaea group</taxon>
        <taxon>Halobacteria</taxon>
        <taxon>Halobacteriales</taxon>
        <taxon>Haloarculaceae</taxon>
        <taxon>Haloarcula</taxon>
    </lineage>
</organism>